<feature type="region of interest" description="Disordered" evidence="2">
    <location>
        <begin position="437"/>
        <end position="527"/>
    </location>
</feature>
<keyword evidence="6" id="KW-1185">Reference proteome</keyword>
<keyword evidence="3" id="KW-0812">Transmembrane</keyword>
<feature type="compositionally biased region" description="Low complexity" evidence="2">
    <location>
        <begin position="437"/>
        <end position="455"/>
    </location>
</feature>
<comment type="caution">
    <text evidence="5">The sequence shown here is derived from an EMBL/GenBank/DDBJ whole genome shotgun (WGS) entry which is preliminary data.</text>
</comment>
<evidence type="ECO:0000256" key="3">
    <source>
        <dbReference type="SAM" id="Phobius"/>
    </source>
</evidence>
<feature type="transmembrane region" description="Helical" evidence="3">
    <location>
        <begin position="27"/>
        <end position="46"/>
    </location>
</feature>
<dbReference type="NCBIfam" id="TIGR00350">
    <property type="entry name" value="lytR_cpsA_psr"/>
    <property type="match status" value="1"/>
</dbReference>
<evidence type="ECO:0000313" key="5">
    <source>
        <dbReference type="EMBL" id="MDZ5662808.1"/>
    </source>
</evidence>
<evidence type="ECO:0000259" key="4">
    <source>
        <dbReference type="Pfam" id="PF03816"/>
    </source>
</evidence>
<dbReference type="Pfam" id="PF03816">
    <property type="entry name" value="LytR_cpsA_psr"/>
    <property type="match status" value="1"/>
</dbReference>
<proteinExistence type="inferred from homology"/>
<name>A0ABU5KCW0_9ACTN</name>
<feature type="transmembrane region" description="Helical" evidence="3">
    <location>
        <begin position="125"/>
        <end position="149"/>
    </location>
</feature>
<feature type="domain" description="Cell envelope-related transcriptional attenuator" evidence="4">
    <location>
        <begin position="190"/>
        <end position="362"/>
    </location>
</feature>
<feature type="transmembrane region" description="Helical" evidence="3">
    <location>
        <begin position="58"/>
        <end position="82"/>
    </location>
</feature>
<evidence type="ECO:0000313" key="6">
    <source>
        <dbReference type="Proteomes" id="UP001291999"/>
    </source>
</evidence>
<dbReference type="InterPro" id="IPR004474">
    <property type="entry name" value="LytR_CpsA_psr"/>
</dbReference>
<dbReference type="Gene3D" id="3.40.630.190">
    <property type="entry name" value="LCP protein"/>
    <property type="match status" value="1"/>
</dbReference>
<evidence type="ECO:0000256" key="1">
    <source>
        <dbReference type="ARBA" id="ARBA00006068"/>
    </source>
</evidence>
<evidence type="ECO:0000256" key="2">
    <source>
        <dbReference type="SAM" id="MobiDB-lite"/>
    </source>
</evidence>
<dbReference type="RefSeq" id="WP_322424762.1">
    <property type="nucleotide sequence ID" value="NZ_JAXQPW010000005.1"/>
</dbReference>
<dbReference type="EMBL" id="JAXQPW010000005">
    <property type="protein sequence ID" value="MDZ5662808.1"/>
    <property type="molecule type" value="Genomic_DNA"/>
</dbReference>
<feature type="transmembrane region" description="Helical" evidence="3">
    <location>
        <begin position="94"/>
        <end position="113"/>
    </location>
</feature>
<dbReference type="PANTHER" id="PTHR33392:SF6">
    <property type="entry name" value="POLYISOPRENYL-TEICHOIC ACID--PEPTIDOGLYCAN TEICHOIC ACID TRANSFERASE TAGU"/>
    <property type="match status" value="1"/>
</dbReference>
<dbReference type="Proteomes" id="UP001291999">
    <property type="component" value="Unassembled WGS sequence"/>
</dbReference>
<sequence>MSSVPSGSTQPRFTTLHRAQRVRFRRAVTLMLMTLVLPGSAQLVAGSRRVGRIALRTWLTLAVLALVAAVASYVWHGVAFWAGTNTGLLQLLRVGLMALAVGWAYLFVDAWRLGQPLTLQRQHRLAVVGVNGFLCFSVAGALLFGAHVVGVQRQFMITMFGEGSAVSAAEGRYNVLLMGGDAGAGRWGLRPDSMTVASIDAETGKTVLISLPRNMQNFPFAEGSVMAEQFPDGFDVEGMYLNGLATWALDHAELFKGSKNPGVDATVQGVEGITGLDINYWAMVNLEGFKDLVDAVGGVELNVRQPIPVGLPHEESFHYIEPGKRTLDGHDTLWFARAREGSDDYSRMARQKCVMSAMLQQVSPQDALRNFEKIAGASSAMVSTDVPRGEVDRFVELALKARSQKIATLSLVPPMINTADPDIALVQRRIAAVIARAEGRQPAPDTAEAAPAADAPTEEDAASTTTDATPDAGSDGTAETPAPAGDDASAPATPTAPTTPDDVTGGSIGSLSEGYAANQSEDLGAVC</sequence>
<reference evidence="5 6" key="1">
    <citation type="submission" date="2023-11" db="EMBL/GenBank/DDBJ databases">
        <title>Novel species in genus Nocardioides.</title>
        <authorList>
            <person name="Zhou H."/>
        </authorList>
    </citation>
    <scope>NUCLEOTIDE SEQUENCE [LARGE SCALE GENOMIC DNA]</scope>
    <source>
        <strain evidence="5 6">S-58</strain>
    </source>
</reference>
<organism evidence="5 6">
    <name type="scientific">Nocardioides renjunii</name>
    <dbReference type="NCBI Taxonomy" id="3095075"/>
    <lineage>
        <taxon>Bacteria</taxon>
        <taxon>Bacillati</taxon>
        <taxon>Actinomycetota</taxon>
        <taxon>Actinomycetes</taxon>
        <taxon>Propionibacteriales</taxon>
        <taxon>Nocardioidaceae</taxon>
        <taxon>Nocardioides</taxon>
    </lineage>
</organism>
<keyword evidence="3" id="KW-0472">Membrane</keyword>
<dbReference type="InterPro" id="IPR050922">
    <property type="entry name" value="LytR/CpsA/Psr_CW_biosynth"/>
</dbReference>
<accession>A0ABU5KCW0</accession>
<dbReference type="PANTHER" id="PTHR33392">
    <property type="entry name" value="POLYISOPRENYL-TEICHOIC ACID--PEPTIDOGLYCAN TEICHOIC ACID TRANSFERASE TAGU"/>
    <property type="match status" value="1"/>
</dbReference>
<keyword evidence="3" id="KW-1133">Transmembrane helix</keyword>
<gene>
    <name evidence="5" type="ORF">SFC79_13620</name>
</gene>
<feature type="compositionally biased region" description="Low complexity" evidence="2">
    <location>
        <begin position="462"/>
        <end position="505"/>
    </location>
</feature>
<comment type="similarity">
    <text evidence="1">Belongs to the LytR/CpsA/Psr (LCP) family.</text>
</comment>
<protein>
    <submittedName>
        <fullName evidence="5">LCP family protein</fullName>
    </submittedName>
</protein>